<dbReference type="InterPro" id="IPR036393">
    <property type="entry name" value="AceGlu_kinase-like_sf"/>
</dbReference>
<dbReference type="PROSITE" id="PS00902">
    <property type="entry name" value="GLUTAMATE_5_KINASE"/>
    <property type="match status" value="1"/>
</dbReference>
<evidence type="ECO:0000256" key="1">
    <source>
        <dbReference type="ARBA" id="ARBA00022490"/>
    </source>
</evidence>
<comment type="catalytic activity">
    <reaction evidence="8">
        <text>L-glutamate + ATP = L-glutamyl 5-phosphate + ADP</text>
        <dbReference type="Rhea" id="RHEA:14877"/>
        <dbReference type="ChEBI" id="CHEBI:29985"/>
        <dbReference type="ChEBI" id="CHEBI:30616"/>
        <dbReference type="ChEBI" id="CHEBI:58274"/>
        <dbReference type="ChEBI" id="CHEBI:456216"/>
        <dbReference type="EC" id="2.7.2.11"/>
    </reaction>
</comment>
<sequence length="362" mass="38186">MADRDFIKQARRVVIKLGSSTLAGDPSVYSRLVEAVHTAREGGRGVLLVSSGAIALGTRKLGFRTRPKEMAKLQAAAAAGQSLLMRSYEEAFAARDIAVAQVLLTHADLADRVRGNNARAALGALLEAGAVPILNENDSVSVEEIKFGDNDQLAAMVTSLVSADLLLLLSDVDGLLDEAGQRISRVEDVADAMRYVRKSTAGVGTGGMGSKLQAARLATLAGADVVIADARRPQIIEDVLSGADVGTHFMASASRLSAKKHWIAFTLRPRGDIVLDPGAATAVRTRGKSVLSIGVLGIRGDFRSGDAVRILEHDGTEIGRALVRCAAEDAVVVAGKAQDELPEARAALAELIHRDDMVIWKT</sequence>
<dbReference type="Pfam" id="PF00696">
    <property type="entry name" value="AA_kinase"/>
    <property type="match status" value="1"/>
</dbReference>
<dbReference type="InterPro" id="IPR001048">
    <property type="entry name" value="Asp/Glu/Uridylate_kinase"/>
</dbReference>
<dbReference type="PRINTS" id="PR00474">
    <property type="entry name" value="GLU5KINASE"/>
</dbReference>
<protein>
    <recommendedName>
        <fullName evidence="8">Glutamate 5-kinase</fullName>
        <ecNumber evidence="8">2.7.2.11</ecNumber>
    </recommendedName>
    <alternativeName>
        <fullName evidence="8">Gamma-glutamyl kinase</fullName>
        <shortName evidence="8">GK</shortName>
    </alternativeName>
</protein>
<dbReference type="EC" id="2.7.2.11" evidence="8"/>
<dbReference type="Pfam" id="PF01472">
    <property type="entry name" value="PUA"/>
    <property type="match status" value="1"/>
</dbReference>
<name>A0ABZ2KCR0_9BACT</name>
<dbReference type="EMBL" id="CP089982">
    <property type="protein sequence ID" value="WXA95123.1"/>
    <property type="molecule type" value="Genomic_DNA"/>
</dbReference>
<comment type="similarity">
    <text evidence="8">Belongs to the glutamate 5-kinase family.</text>
</comment>
<dbReference type="SUPFAM" id="SSF53633">
    <property type="entry name" value="Carbamate kinase-like"/>
    <property type="match status" value="1"/>
</dbReference>
<gene>
    <name evidence="8 10" type="primary">proB</name>
    <name evidence="10" type="ORF">LZC95_52970</name>
</gene>
<keyword evidence="4 8" id="KW-0808">Transferase</keyword>
<proteinExistence type="inferred from homology"/>
<evidence type="ECO:0000256" key="4">
    <source>
        <dbReference type="ARBA" id="ARBA00022679"/>
    </source>
</evidence>
<dbReference type="InterPro" id="IPR019797">
    <property type="entry name" value="Glutamate_5-kinase_CS"/>
</dbReference>
<dbReference type="InterPro" id="IPR005715">
    <property type="entry name" value="Glu_5kinase/COase_Synthase"/>
</dbReference>
<organism evidence="10 11">
    <name type="scientific">Pendulispora brunnea</name>
    <dbReference type="NCBI Taxonomy" id="2905690"/>
    <lineage>
        <taxon>Bacteria</taxon>
        <taxon>Pseudomonadati</taxon>
        <taxon>Myxococcota</taxon>
        <taxon>Myxococcia</taxon>
        <taxon>Myxococcales</taxon>
        <taxon>Sorangiineae</taxon>
        <taxon>Pendulisporaceae</taxon>
        <taxon>Pendulispora</taxon>
    </lineage>
</organism>
<keyword evidence="1 8" id="KW-0963">Cytoplasm</keyword>
<evidence type="ECO:0000313" key="11">
    <source>
        <dbReference type="Proteomes" id="UP001379533"/>
    </source>
</evidence>
<reference evidence="10 11" key="1">
    <citation type="submission" date="2021-12" db="EMBL/GenBank/DDBJ databases">
        <title>Discovery of the Pendulisporaceae a myxobacterial family with distinct sporulation behavior and unique specialized metabolism.</title>
        <authorList>
            <person name="Garcia R."/>
            <person name="Popoff A."/>
            <person name="Bader C.D."/>
            <person name="Loehr J."/>
            <person name="Walesch S."/>
            <person name="Walt C."/>
            <person name="Boldt J."/>
            <person name="Bunk B."/>
            <person name="Haeckl F.J.F.P.J."/>
            <person name="Gunesch A.P."/>
            <person name="Birkelbach J."/>
            <person name="Nuebel U."/>
            <person name="Pietschmann T."/>
            <person name="Bach T."/>
            <person name="Mueller R."/>
        </authorList>
    </citation>
    <scope>NUCLEOTIDE SEQUENCE [LARGE SCALE GENOMIC DNA]</scope>
    <source>
        <strain evidence="10 11">MSr12523</strain>
    </source>
</reference>
<comment type="pathway">
    <text evidence="8">Amino-acid biosynthesis; L-proline biosynthesis; L-glutamate 5-semialdehyde from L-glutamate: step 1/2.</text>
</comment>
<dbReference type="PROSITE" id="PS50890">
    <property type="entry name" value="PUA"/>
    <property type="match status" value="1"/>
</dbReference>
<dbReference type="InterPro" id="IPR011529">
    <property type="entry name" value="Glu_5kinase"/>
</dbReference>
<keyword evidence="5 8" id="KW-0547">Nucleotide-binding</keyword>
<evidence type="ECO:0000256" key="3">
    <source>
        <dbReference type="ARBA" id="ARBA00022650"/>
    </source>
</evidence>
<keyword evidence="2 8" id="KW-0028">Amino-acid biosynthesis</keyword>
<dbReference type="Proteomes" id="UP001379533">
    <property type="component" value="Chromosome"/>
</dbReference>
<evidence type="ECO:0000256" key="6">
    <source>
        <dbReference type="ARBA" id="ARBA00022777"/>
    </source>
</evidence>
<dbReference type="InterPro" id="IPR015947">
    <property type="entry name" value="PUA-like_sf"/>
</dbReference>
<dbReference type="HAMAP" id="MF_00456">
    <property type="entry name" value="ProB"/>
    <property type="match status" value="1"/>
</dbReference>
<feature type="binding site" evidence="8">
    <location>
        <position position="138"/>
    </location>
    <ligand>
        <name>substrate</name>
    </ligand>
</feature>
<evidence type="ECO:0000256" key="7">
    <source>
        <dbReference type="ARBA" id="ARBA00022840"/>
    </source>
</evidence>
<feature type="binding site" evidence="8">
    <location>
        <position position="51"/>
    </location>
    <ligand>
        <name>substrate</name>
    </ligand>
</feature>
<dbReference type="InterPro" id="IPR036974">
    <property type="entry name" value="PUA_sf"/>
</dbReference>
<dbReference type="PIRSF" id="PIRSF000729">
    <property type="entry name" value="GK"/>
    <property type="match status" value="1"/>
</dbReference>
<dbReference type="PANTHER" id="PTHR43654:SF1">
    <property type="entry name" value="ISOPENTENYL PHOSPHATE KINASE"/>
    <property type="match status" value="1"/>
</dbReference>
<feature type="domain" description="PUA" evidence="9">
    <location>
        <begin position="271"/>
        <end position="345"/>
    </location>
</feature>
<evidence type="ECO:0000256" key="2">
    <source>
        <dbReference type="ARBA" id="ARBA00022605"/>
    </source>
</evidence>
<evidence type="ECO:0000256" key="5">
    <source>
        <dbReference type="ARBA" id="ARBA00022741"/>
    </source>
</evidence>
<keyword evidence="11" id="KW-1185">Reference proteome</keyword>
<feature type="binding site" evidence="8">
    <location>
        <position position="16"/>
    </location>
    <ligand>
        <name>ATP</name>
        <dbReference type="ChEBI" id="CHEBI:30616"/>
    </ligand>
</feature>
<dbReference type="GO" id="GO:0004349">
    <property type="term" value="F:glutamate 5-kinase activity"/>
    <property type="evidence" value="ECO:0007669"/>
    <property type="project" value="UniProtKB-EC"/>
</dbReference>
<comment type="function">
    <text evidence="8">Catalyzes the transfer of a phosphate group to glutamate to form L-glutamate 5-phosphate.</text>
</comment>
<dbReference type="InterPro" id="IPR001057">
    <property type="entry name" value="Glu/AcGlu_kinase"/>
</dbReference>
<keyword evidence="7 8" id="KW-0067">ATP-binding</keyword>
<dbReference type="Gene3D" id="3.40.1160.10">
    <property type="entry name" value="Acetylglutamate kinase-like"/>
    <property type="match status" value="1"/>
</dbReference>
<evidence type="ECO:0000256" key="8">
    <source>
        <dbReference type="HAMAP-Rule" id="MF_00456"/>
    </source>
</evidence>
<dbReference type="Gene3D" id="2.30.130.10">
    <property type="entry name" value="PUA domain"/>
    <property type="match status" value="1"/>
</dbReference>
<feature type="binding site" evidence="8">
    <location>
        <begin position="205"/>
        <end position="211"/>
    </location>
    <ligand>
        <name>ATP</name>
        <dbReference type="ChEBI" id="CHEBI:30616"/>
    </ligand>
</feature>
<feature type="binding site" evidence="8">
    <location>
        <position position="150"/>
    </location>
    <ligand>
        <name>substrate</name>
    </ligand>
</feature>
<dbReference type="RefSeq" id="WP_394845732.1">
    <property type="nucleotide sequence ID" value="NZ_CP089982.1"/>
</dbReference>
<keyword evidence="6 8" id="KW-0418">Kinase</keyword>
<dbReference type="CDD" id="cd21157">
    <property type="entry name" value="PUA_G5K"/>
    <property type="match status" value="1"/>
</dbReference>
<feature type="binding site" evidence="8">
    <location>
        <begin position="170"/>
        <end position="171"/>
    </location>
    <ligand>
        <name>ATP</name>
        <dbReference type="ChEBI" id="CHEBI:30616"/>
    </ligand>
</feature>
<dbReference type="SMART" id="SM00359">
    <property type="entry name" value="PUA"/>
    <property type="match status" value="1"/>
</dbReference>
<dbReference type="InterPro" id="IPR002478">
    <property type="entry name" value="PUA"/>
</dbReference>
<accession>A0ABZ2KCR0</accession>
<dbReference type="SUPFAM" id="SSF88697">
    <property type="entry name" value="PUA domain-like"/>
    <property type="match status" value="1"/>
</dbReference>
<comment type="subcellular location">
    <subcellularLocation>
        <location evidence="8">Cytoplasm</location>
    </subcellularLocation>
</comment>
<keyword evidence="3 8" id="KW-0641">Proline biosynthesis</keyword>
<dbReference type="NCBIfam" id="TIGR01027">
    <property type="entry name" value="proB"/>
    <property type="match status" value="1"/>
</dbReference>
<dbReference type="PANTHER" id="PTHR43654">
    <property type="entry name" value="GLUTAMATE 5-KINASE"/>
    <property type="match status" value="1"/>
</dbReference>
<evidence type="ECO:0000313" key="10">
    <source>
        <dbReference type="EMBL" id="WXA95123.1"/>
    </source>
</evidence>
<evidence type="ECO:0000259" key="9">
    <source>
        <dbReference type="SMART" id="SM00359"/>
    </source>
</evidence>